<evidence type="ECO:0000313" key="3">
    <source>
        <dbReference type="EMBL" id="CAL6037604.1"/>
    </source>
</evidence>
<evidence type="ECO:0000256" key="1">
    <source>
        <dbReference type="SAM" id="MobiDB-lite"/>
    </source>
</evidence>
<dbReference type="EMBL" id="CAXDID020000137">
    <property type="protein sequence ID" value="CAL6037604.1"/>
    <property type="molecule type" value="Genomic_DNA"/>
</dbReference>
<reference evidence="3 5" key="2">
    <citation type="submission" date="2024-07" db="EMBL/GenBank/DDBJ databases">
        <authorList>
            <person name="Akdeniz Z."/>
        </authorList>
    </citation>
    <scope>NUCLEOTIDE SEQUENCE [LARGE SCALE GENOMIC DNA]</scope>
</reference>
<accession>A0AA86Q0J2</accession>
<feature type="region of interest" description="Disordered" evidence="1">
    <location>
        <begin position="797"/>
        <end position="854"/>
    </location>
</feature>
<proteinExistence type="predicted"/>
<dbReference type="EMBL" id="CATOUU010000730">
    <property type="protein sequence ID" value="CAI9944645.1"/>
    <property type="molecule type" value="Genomic_DNA"/>
</dbReference>
<keyword evidence="5" id="KW-1185">Reference proteome</keyword>
<dbReference type="AlphaFoldDB" id="A0AA86Q0J2"/>
<organism evidence="2">
    <name type="scientific">Hexamita inflata</name>
    <dbReference type="NCBI Taxonomy" id="28002"/>
    <lineage>
        <taxon>Eukaryota</taxon>
        <taxon>Metamonada</taxon>
        <taxon>Diplomonadida</taxon>
        <taxon>Hexamitidae</taxon>
        <taxon>Hexamitinae</taxon>
        <taxon>Hexamita</taxon>
    </lineage>
</organism>
<sequence length="854" mass="98444">MTSQVVTIFNDKCKPNQPLQTTEQCFKYLAQVKALNFDPIKTPLVEQLKFQQQASNSGESIEQMLLFSTLGKKGTTIESSDIKTMGQLLDQIRTDNNITGDLLAGLQQKQNYVQVTQQIIQQITGSSQVSMDQAVKALEQVKVIRAQQQNNVMTKPLIDSVLEARFASQYQQFAQLIRITFPCEFQNNQFQTATAIVSEFKSRVVQFEQMFNVSFITCLKACEVMPKYTEVPKQDFMHSAELTQYKQLIKEVFSIETDYPMQFVEYAQQILVNVQKKVKVTNIKDGIIQILNQNLLNQANVLYVKLGGKKGNFTVMEDFCQGVITLLTKYNKSQDMKLNEISEIASAYYYKQQNVQEKITLALSSEQMGLISKQLNQFIVEQVLSVFGYEAYFKLLNVQPSFYILQAVVNQLYDVLLALNCKQVCLIDQLEAFDAGLTERICAWFYKGKPGLSNLKKEFSRFESQYFAPDLACPSIFKNYIASIKFEGVPQQLPVQSSEIMQLINKQLGISTSFLNFAQIFQDILKTPLLDKLNAFQLTFEKQFCANIMFKVFGTTSTPNNADELESHLEKYKNLKTKQNIQENSLYLEIFNYQKFLEEQTDFAINKDYVKCLQSVGTIFGFDSKANGANFCFKVDAFLELLQKEIKQKFNFILEYMAFLKQLFKNDLVLLGYKDPWMSQFTRMYLPIEASRKIIAEDLSKYAQVKKTVDMFVASQKNTTLTQMMEIVDTENQSGYLQLIQTLQEVEKDKFKYKQEQLLQTFTEALMKVYIQNKKQYQFIGFTQLVEVKMNDKKPLHIVKEEKSEPKPEEKVVEKTEEKVPTTEDKVESDKTEKVESEVKEAVTEKTDTQAEEL</sequence>
<dbReference type="EMBL" id="CAXDID020000233">
    <property type="protein sequence ID" value="CAL6060974.1"/>
    <property type="molecule type" value="Genomic_DNA"/>
</dbReference>
<evidence type="ECO:0000313" key="5">
    <source>
        <dbReference type="Proteomes" id="UP001642409"/>
    </source>
</evidence>
<reference evidence="2" key="1">
    <citation type="submission" date="2023-06" db="EMBL/GenBank/DDBJ databases">
        <authorList>
            <person name="Kurt Z."/>
        </authorList>
    </citation>
    <scope>NUCLEOTIDE SEQUENCE</scope>
</reference>
<dbReference type="Proteomes" id="UP001642409">
    <property type="component" value="Unassembled WGS sequence"/>
</dbReference>
<comment type="caution">
    <text evidence="2">The sequence shown here is derived from an EMBL/GenBank/DDBJ whole genome shotgun (WGS) entry which is preliminary data.</text>
</comment>
<evidence type="ECO:0000313" key="2">
    <source>
        <dbReference type="EMBL" id="CAI9944645.1"/>
    </source>
</evidence>
<evidence type="ECO:0000313" key="4">
    <source>
        <dbReference type="EMBL" id="CAL6060974.1"/>
    </source>
</evidence>
<protein>
    <submittedName>
        <fullName evidence="2">Uncharacterized protein</fullName>
    </submittedName>
</protein>
<gene>
    <name evidence="2" type="ORF">HINF_LOCUS32290</name>
    <name evidence="3" type="ORF">HINF_LOCUS36968</name>
    <name evidence="4" type="ORF">HINF_LOCUS49482</name>
</gene>
<name>A0AA86Q0J2_9EUKA</name>